<dbReference type="Proteomes" id="UP001148662">
    <property type="component" value="Unassembled WGS sequence"/>
</dbReference>
<comment type="caution">
    <text evidence="1">The sequence shown here is derived from an EMBL/GenBank/DDBJ whole genome shotgun (WGS) entry which is preliminary data.</text>
</comment>
<protein>
    <submittedName>
        <fullName evidence="1">Uncharacterized protein</fullName>
    </submittedName>
</protein>
<evidence type="ECO:0000313" key="1">
    <source>
        <dbReference type="EMBL" id="KAJ3559534.1"/>
    </source>
</evidence>
<name>A0ACC1TFI7_9APHY</name>
<dbReference type="EMBL" id="JANHOG010000020">
    <property type="protein sequence ID" value="KAJ3559534.1"/>
    <property type="molecule type" value="Genomic_DNA"/>
</dbReference>
<evidence type="ECO:0000313" key="2">
    <source>
        <dbReference type="Proteomes" id="UP001148662"/>
    </source>
</evidence>
<sequence>MRTTMECLSAEMVHNDQASMENVHSSLPTLKLVPERKSSLSPHEDQVLSKHTHAPDDALKDAYEQEKEDKANALRNSGLSIANARNADPLLATPRTDEEFNTEMKRRIQQFREAAAVIGTNSANGASDLKAAVLDTVKFARQHMEGELEFWKKAPLVIPHCDPYSMCVYIIRELDRIEAGSLATRQSVRAKPLKPSRGPLTRPGLS</sequence>
<organism evidence="1 2">
    <name type="scientific">Phlebia brevispora</name>
    <dbReference type="NCBI Taxonomy" id="194682"/>
    <lineage>
        <taxon>Eukaryota</taxon>
        <taxon>Fungi</taxon>
        <taxon>Dikarya</taxon>
        <taxon>Basidiomycota</taxon>
        <taxon>Agaricomycotina</taxon>
        <taxon>Agaricomycetes</taxon>
        <taxon>Polyporales</taxon>
        <taxon>Meruliaceae</taxon>
        <taxon>Phlebia</taxon>
    </lineage>
</organism>
<gene>
    <name evidence="1" type="ORF">NM688_g276</name>
</gene>
<reference evidence="1" key="1">
    <citation type="submission" date="2022-07" db="EMBL/GenBank/DDBJ databases">
        <title>Genome Sequence of Phlebia brevispora.</title>
        <authorList>
            <person name="Buettner E."/>
        </authorList>
    </citation>
    <scope>NUCLEOTIDE SEQUENCE</scope>
    <source>
        <strain evidence="1">MPL23</strain>
    </source>
</reference>
<keyword evidence="2" id="KW-1185">Reference proteome</keyword>
<accession>A0ACC1TFI7</accession>
<proteinExistence type="predicted"/>